<name>A0A1G7TQ04_CHIFI</name>
<reference evidence="2 3" key="1">
    <citation type="submission" date="2016-10" db="EMBL/GenBank/DDBJ databases">
        <authorList>
            <person name="de Groot N.N."/>
        </authorList>
    </citation>
    <scope>NUCLEOTIDE SEQUENCE [LARGE SCALE GENOMIC DNA]</scope>
    <source>
        <strain evidence="2 3">DSM 527</strain>
    </source>
</reference>
<dbReference type="RefSeq" id="WP_089834231.1">
    <property type="nucleotide sequence ID" value="NZ_FNBN01000004.1"/>
</dbReference>
<gene>
    <name evidence="2" type="ORF">SAMN04488121_10435</name>
</gene>
<evidence type="ECO:0000259" key="1">
    <source>
        <dbReference type="PROSITE" id="PS50042"/>
    </source>
</evidence>
<protein>
    <submittedName>
        <fullName evidence="2">cAMP-binding domain of CRP or a regulatory subunit of cAMP-dependent protein kinases</fullName>
    </submittedName>
</protein>
<dbReference type="AlphaFoldDB" id="A0A1G7TQ04"/>
<dbReference type="SUPFAM" id="SSF51206">
    <property type="entry name" value="cAMP-binding domain-like"/>
    <property type="match status" value="1"/>
</dbReference>
<sequence>MHLALRKHFEELVKLTDAEYERIAPCYHLRKFKKHSIILQPGDIVNHEYFVLKGLLKTFTIDDSGKEHILQFSMENWWVSDYMALHTGGKSSFIIQCLEDVELLYISYDDRQRLCDELHQFERFCRLKITSGFVSMQKRVMALMKNDAQSRYQQLLEQYPSLFQRVPKALIAAYLGVSRETLSRLHV</sequence>
<dbReference type="GO" id="GO:0016301">
    <property type="term" value="F:kinase activity"/>
    <property type="evidence" value="ECO:0007669"/>
    <property type="project" value="UniProtKB-KW"/>
</dbReference>
<proteinExistence type="predicted"/>
<dbReference type="OrthoDB" id="1092431at2"/>
<keyword evidence="2" id="KW-0808">Transferase</keyword>
<dbReference type="STRING" id="104663.SAMN04488121_10435"/>
<dbReference type="Gene3D" id="2.60.120.10">
    <property type="entry name" value="Jelly Rolls"/>
    <property type="match status" value="1"/>
</dbReference>
<dbReference type="PROSITE" id="PS50042">
    <property type="entry name" value="CNMP_BINDING_3"/>
    <property type="match status" value="1"/>
</dbReference>
<keyword evidence="2" id="KW-0418">Kinase</keyword>
<evidence type="ECO:0000313" key="3">
    <source>
        <dbReference type="Proteomes" id="UP000199045"/>
    </source>
</evidence>
<dbReference type="InterPro" id="IPR014710">
    <property type="entry name" value="RmlC-like_jellyroll"/>
</dbReference>
<dbReference type="Proteomes" id="UP000199045">
    <property type="component" value="Unassembled WGS sequence"/>
</dbReference>
<dbReference type="EMBL" id="FNBN01000004">
    <property type="protein sequence ID" value="SDG37301.1"/>
    <property type="molecule type" value="Genomic_DNA"/>
</dbReference>
<dbReference type="InterPro" id="IPR000595">
    <property type="entry name" value="cNMP-bd_dom"/>
</dbReference>
<dbReference type="Pfam" id="PF00027">
    <property type="entry name" value="cNMP_binding"/>
    <property type="match status" value="1"/>
</dbReference>
<organism evidence="2 3">
    <name type="scientific">Chitinophaga filiformis</name>
    <name type="common">Myxococcus filiformis</name>
    <name type="synonym">Flexibacter filiformis</name>
    <dbReference type="NCBI Taxonomy" id="104663"/>
    <lineage>
        <taxon>Bacteria</taxon>
        <taxon>Pseudomonadati</taxon>
        <taxon>Bacteroidota</taxon>
        <taxon>Chitinophagia</taxon>
        <taxon>Chitinophagales</taxon>
        <taxon>Chitinophagaceae</taxon>
        <taxon>Chitinophaga</taxon>
    </lineage>
</organism>
<accession>A0A1G7TQ04</accession>
<evidence type="ECO:0000313" key="2">
    <source>
        <dbReference type="EMBL" id="SDG37301.1"/>
    </source>
</evidence>
<feature type="domain" description="Cyclic nucleotide-binding" evidence="1">
    <location>
        <begin position="11"/>
        <end position="114"/>
    </location>
</feature>
<dbReference type="CDD" id="cd00038">
    <property type="entry name" value="CAP_ED"/>
    <property type="match status" value="1"/>
</dbReference>
<dbReference type="InterPro" id="IPR018490">
    <property type="entry name" value="cNMP-bd_dom_sf"/>
</dbReference>